<dbReference type="Proteomes" id="UP000064967">
    <property type="component" value="Chromosome"/>
</dbReference>
<evidence type="ECO:0000256" key="1">
    <source>
        <dbReference type="SAM" id="Phobius"/>
    </source>
</evidence>
<dbReference type="KEGG" id="llu:AKJ09_08668"/>
<protein>
    <submittedName>
        <fullName evidence="2">Uncharacterized protein</fullName>
    </submittedName>
</protein>
<dbReference type="AlphaFoldDB" id="A0A0K1Q9A2"/>
<organism evidence="2 3">
    <name type="scientific">Labilithrix luteola</name>
    <dbReference type="NCBI Taxonomy" id="1391654"/>
    <lineage>
        <taxon>Bacteria</taxon>
        <taxon>Pseudomonadati</taxon>
        <taxon>Myxococcota</taxon>
        <taxon>Polyangia</taxon>
        <taxon>Polyangiales</taxon>
        <taxon>Labilitrichaceae</taxon>
        <taxon>Labilithrix</taxon>
    </lineage>
</organism>
<keyword evidence="1" id="KW-1133">Transmembrane helix</keyword>
<gene>
    <name evidence="2" type="ORF">AKJ09_08668</name>
</gene>
<feature type="transmembrane region" description="Helical" evidence="1">
    <location>
        <begin position="28"/>
        <end position="49"/>
    </location>
</feature>
<sequence>MSAPPLPTADTSITAYRAPRSSGLLRSILVVLVFALLGALFAAATTLLGRHH</sequence>
<proteinExistence type="predicted"/>
<reference evidence="2 3" key="1">
    <citation type="submission" date="2015-08" db="EMBL/GenBank/DDBJ databases">
        <authorList>
            <person name="Babu N.S."/>
            <person name="Beckwith C.J."/>
            <person name="Beseler K.G."/>
            <person name="Brison A."/>
            <person name="Carone J.V."/>
            <person name="Caskin T.P."/>
            <person name="Diamond M."/>
            <person name="Durham M.E."/>
            <person name="Foxe J.M."/>
            <person name="Go M."/>
            <person name="Henderson B.A."/>
            <person name="Jones I.B."/>
            <person name="McGettigan J.A."/>
            <person name="Micheletti S.J."/>
            <person name="Nasrallah M.E."/>
            <person name="Ortiz D."/>
            <person name="Piller C.R."/>
            <person name="Privatt S.R."/>
            <person name="Schneider S.L."/>
            <person name="Sharp S."/>
            <person name="Smith T.C."/>
            <person name="Stanton J.D."/>
            <person name="Ullery H.E."/>
            <person name="Wilson R.J."/>
            <person name="Serrano M.G."/>
            <person name="Buck G."/>
            <person name="Lee V."/>
            <person name="Wang Y."/>
            <person name="Carvalho R."/>
            <person name="Voegtly L."/>
            <person name="Shi R."/>
            <person name="Duckworth R."/>
            <person name="Johnson A."/>
            <person name="Loviza R."/>
            <person name="Walstead R."/>
            <person name="Shah Z."/>
            <person name="Kiflezghi M."/>
            <person name="Wade K."/>
            <person name="Ball S.L."/>
            <person name="Bradley K.W."/>
            <person name="Asai D.J."/>
            <person name="Bowman C.A."/>
            <person name="Russell D.A."/>
            <person name="Pope W.H."/>
            <person name="Jacobs-Sera D."/>
            <person name="Hendrix R.W."/>
            <person name="Hatfull G.F."/>
        </authorList>
    </citation>
    <scope>NUCLEOTIDE SEQUENCE [LARGE SCALE GENOMIC DNA]</scope>
    <source>
        <strain evidence="2 3">DSM 27648</strain>
    </source>
</reference>
<accession>A0A0K1Q9A2</accession>
<keyword evidence="3" id="KW-1185">Reference proteome</keyword>
<dbReference type="EMBL" id="CP012333">
    <property type="protein sequence ID" value="AKV02005.1"/>
    <property type="molecule type" value="Genomic_DNA"/>
</dbReference>
<evidence type="ECO:0000313" key="2">
    <source>
        <dbReference type="EMBL" id="AKV02005.1"/>
    </source>
</evidence>
<name>A0A0K1Q9A2_9BACT</name>
<keyword evidence="1" id="KW-0812">Transmembrane</keyword>
<evidence type="ECO:0000313" key="3">
    <source>
        <dbReference type="Proteomes" id="UP000064967"/>
    </source>
</evidence>
<keyword evidence="1" id="KW-0472">Membrane</keyword>